<dbReference type="Proteomes" id="UP000177955">
    <property type="component" value="Unassembled WGS sequence"/>
</dbReference>
<dbReference type="AlphaFoldDB" id="A0A1F4W0R2"/>
<evidence type="ECO:0000313" key="1">
    <source>
        <dbReference type="EMBL" id="OGC62991.1"/>
    </source>
</evidence>
<protein>
    <submittedName>
        <fullName evidence="1">Uncharacterized protein</fullName>
    </submittedName>
</protein>
<accession>A0A1F4W0R2</accession>
<dbReference type="EMBL" id="MEVV01000017">
    <property type="protein sequence ID" value="OGC62991.1"/>
    <property type="molecule type" value="Genomic_DNA"/>
</dbReference>
<proteinExistence type="predicted"/>
<evidence type="ECO:0000313" key="2">
    <source>
        <dbReference type="Proteomes" id="UP000177955"/>
    </source>
</evidence>
<sequence length="366" mass="41098">MRIFFIYFLDWEVKRMNKILKSIFSLALFFAFVMPVFAADLTVGNDSNARPNIDTYSNFTIIDTNNPADFSGDLVSFSYWASNVNAFRFVVVDDVSSVIWVSDEITPEYIGVNTFEPLTPVHVEKDWNIGLYFASTGTVPYVYDGSASYWTPNNFGLPEVGDVIDPEDGFGSSATDRTYSFVAIGEYTLDWGSEVNASACTNKIGKPVINITMKIKNDIDSGFHGYWAYDNNNRQIQVWKTTDGENTYCAIARYEGQFDAQKDMNSPGAGDISTLDGDEDGTFQGGYRATITGNLLETPLWETKGNVETIDYECNIVTTVCTYVSWVDQYFEETSIFSYNWWGWIYHGGSHGTWINAEEGSVGNIE</sequence>
<organism evidence="1 2">
    <name type="scientific">candidate division WWE3 bacterium RIFOXYB1_FULL_42_27</name>
    <dbReference type="NCBI Taxonomy" id="1802638"/>
    <lineage>
        <taxon>Bacteria</taxon>
        <taxon>Katanobacteria</taxon>
    </lineage>
</organism>
<comment type="caution">
    <text evidence="1">The sequence shown here is derived from an EMBL/GenBank/DDBJ whole genome shotgun (WGS) entry which is preliminary data.</text>
</comment>
<gene>
    <name evidence="1" type="ORF">A2399_01865</name>
</gene>
<name>A0A1F4W0R2_UNCKA</name>
<reference evidence="1 2" key="1">
    <citation type="journal article" date="2016" name="Nat. Commun.">
        <title>Thousands of microbial genomes shed light on interconnected biogeochemical processes in an aquifer system.</title>
        <authorList>
            <person name="Anantharaman K."/>
            <person name="Brown C.T."/>
            <person name="Hug L.A."/>
            <person name="Sharon I."/>
            <person name="Castelle C.J."/>
            <person name="Probst A.J."/>
            <person name="Thomas B.C."/>
            <person name="Singh A."/>
            <person name="Wilkins M.J."/>
            <person name="Karaoz U."/>
            <person name="Brodie E.L."/>
            <person name="Williams K.H."/>
            <person name="Hubbard S.S."/>
            <person name="Banfield J.F."/>
        </authorList>
    </citation>
    <scope>NUCLEOTIDE SEQUENCE [LARGE SCALE GENOMIC DNA]</scope>
</reference>